<evidence type="ECO:0000313" key="2">
    <source>
        <dbReference type="Proteomes" id="UP000799437"/>
    </source>
</evidence>
<gene>
    <name evidence="1" type="ORF">EJ05DRAFT_445567</name>
</gene>
<sequence length="60" mass="6735">IFPLLEPVDLLDINGTEYPEAVSIPREITDDDILSTIKTLPNDKAPELDGIPNQYLKRTI</sequence>
<feature type="non-terminal residue" evidence="1">
    <location>
        <position position="1"/>
    </location>
</feature>
<dbReference type="OrthoDB" id="2260598at2759"/>
<dbReference type="EMBL" id="ML996587">
    <property type="protein sequence ID" value="KAF2753080.1"/>
    <property type="molecule type" value="Genomic_DNA"/>
</dbReference>
<dbReference type="Proteomes" id="UP000799437">
    <property type="component" value="Unassembled WGS sequence"/>
</dbReference>
<proteinExistence type="predicted"/>
<evidence type="ECO:0008006" key="3">
    <source>
        <dbReference type="Google" id="ProtNLM"/>
    </source>
</evidence>
<name>A0A6A6VTZ4_9PEZI</name>
<evidence type="ECO:0000313" key="1">
    <source>
        <dbReference type="EMBL" id="KAF2753080.1"/>
    </source>
</evidence>
<protein>
    <recommendedName>
        <fullName evidence="3">Reverse transcriptase domain-containing protein</fullName>
    </recommendedName>
</protein>
<organism evidence="1 2">
    <name type="scientific">Pseudovirgaria hyperparasitica</name>
    <dbReference type="NCBI Taxonomy" id="470096"/>
    <lineage>
        <taxon>Eukaryota</taxon>
        <taxon>Fungi</taxon>
        <taxon>Dikarya</taxon>
        <taxon>Ascomycota</taxon>
        <taxon>Pezizomycotina</taxon>
        <taxon>Dothideomycetes</taxon>
        <taxon>Dothideomycetes incertae sedis</taxon>
        <taxon>Acrospermales</taxon>
        <taxon>Acrospermaceae</taxon>
        <taxon>Pseudovirgaria</taxon>
    </lineage>
</organism>
<accession>A0A6A6VTZ4</accession>
<dbReference type="AlphaFoldDB" id="A0A6A6VTZ4"/>
<reference evidence="1" key="1">
    <citation type="journal article" date="2020" name="Stud. Mycol.">
        <title>101 Dothideomycetes genomes: a test case for predicting lifestyles and emergence of pathogens.</title>
        <authorList>
            <person name="Haridas S."/>
            <person name="Albert R."/>
            <person name="Binder M."/>
            <person name="Bloem J."/>
            <person name="Labutti K."/>
            <person name="Salamov A."/>
            <person name="Andreopoulos B."/>
            <person name="Baker S."/>
            <person name="Barry K."/>
            <person name="Bills G."/>
            <person name="Bluhm B."/>
            <person name="Cannon C."/>
            <person name="Castanera R."/>
            <person name="Culley D."/>
            <person name="Daum C."/>
            <person name="Ezra D."/>
            <person name="Gonzalez J."/>
            <person name="Henrissat B."/>
            <person name="Kuo A."/>
            <person name="Liang C."/>
            <person name="Lipzen A."/>
            <person name="Lutzoni F."/>
            <person name="Magnuson J."/>
            <person name="Mondo S."/>
            <person name="Nolan M."/>
            <person name="Ohm R."/>
            <person name="Pangilinan J."/>
            <person name="Park H.-J."/>
            <person name="Ramirez L."/>
            <person name="Alfaro M."/>
            <person name="Sun H."/>
            <person name="Tritt A."/>
            <person name="Yoshinaga Y."/>
            <person name="Zwiers L.-H."/>
            <person name="Turgeon B."/>
            <person name="Goodwin S."/>
            <person name="Spatafora J."/>
            <person name="Crous P."/>
            <person name="Grigoriev I."/>
        </authorList>
    </citation>
    <scope>NUCLEOTIDE SEQUENCE</scope>
    <source>
        <strain evidence="1">CBS 121739</strain>
    </source>
</reference>
<dbReference type="RefSeq" id="XP_033595531.1">
    <property type="nucleotide sequence ID" value="XM_033742185.1"/>
</dbReference>
<keyword evidence="2" id="KW-1185">Reference proteome</keyword>
<dbReference type="GeneID" id="54483239"/>